<dbReference type="PROSITE" id="PS51186">
    <property type="entry name" value="GNAT"/>
    <property type="match status" value="1"/>
</dbReference>
<dbReference type="AlphaFoldDB" id="A0A7W6P2J0"/>
<dbReference type="RefSeq" id="WP_183792833.1">
    <property type="nucleotide sequence ID" value="NZ_JACIDU010000009.1"/>
</dbReference>
<dbReference type="Pfam" id="PF00583">
    <property type="entry name" value="Acetyltransf_1"/>
    <property type="match status" value="1"/>
</dbReference>
<reference evidence="2 3" key="1">
    <citation type="submission" date="2020-08" db="EMBL/GenBank/DDBJ databases">
        <title>Genomic Encyclopedia of Type Strains, Phase IV (KMG-IV): sequencing the most valuable type-strain genomes for metagenomic binning, comparative biology and taxonomic classification.</title>
        <authorList>
            <person name="Goeker M."/>
        </authorList>
    </citation>
    <scope>NUCLEOTIDE SEQUENCE [LARGE SCALE GENOMIC DNA]</scope>
    <source>
        <strain evidence="2 3">DSM 26385</strain>
    </source>
</reference>
<organism evidence="2 3">
    <name type="scientific">Allorhizobium borbori</name>
    <dbReference type="NCBI Taxonomy" id="485907"/>
    <lineage>
        <taxon>Bacteria</taxon>
        <taxon>Pseudomonadati</taxon>
        <taxon>Pseudomonadota</taxon>
        <taxon>Alphaproteobacteria</taxon>
        <taxon>Hyphomicrobiales</taxon>
        <taxon>Rhizobiaceae</taxon>
        <taxon>Rhizobium/Agrobacterium group</taxon>
        <taxon>Allorhizobium</taxon>
    </lineage>
</organism>
<keyword evidence="2" id="KW-0808">Transferase</keyword>
<evidence type="ECO:0000259" key="1">
    <source>
        <dbReference type="PROSITE" id="PS51186"/>
    </source>
</evidence>
<dbReference type="SUPFAM" id="SSF55729">
    <property type="entry name" value="Acyl-CoA N-acyltransferases (Nat)"/>
    <property type="match status" value="1"/>
</dbReference>
<keyword evidence="3" id="KW-1185">Reference proteome</keyword>
<proteinExistence type="predicted"/>
<accession>A0A7W6P2J0</accession>
<dbReference type="Gene3D" id="3.40.630.30">
    <property type="match status" value="1"/>
</dbReference>
<sequence length="159" mass="17472">MSGIVVRFATHAEKPVLAAMLSAYLAELGQYGEVDTDYPYFDAYWQEPESRWPYLVTLDGEPCGFALVNRWSVSGLGTDFSVAEFYVAPDARRGGVGCEAAGRVLSARPGLWELGVLAGNEPALTFWPRAIAQTGAGAPERIEKQDEVIFRFRILPSRP</sequence>
<evidence type="ECO:0000313" key="3">
    <source>
        <dbReference type="Proteomes" id="UP000584824"/>
    </source>
</evidence>
<dbReference type="EMBL" id="JACIDU010000009">
    <property type="protein sequence ID" value="MBB4103881.1"/>
    <property type="molecule type" value="Genomic_DNA"/>
</dbReference>
<gene>
    <name evidence="2" type="ORF">GGQ66_002449</name>
</gene>
<dbReference type="Proteomes" id="UP000584824">
    <property type="component" value="Unassembled WGS sequence"/>
</dbReference>
<protein>
    <submittedName>
        <fullName evidence="2">Putative acetyltransferase</fullName>
    </submittedName>
</protein>
<evidence type="ECO:0000313" key="2">
    <source>
        <dbReference type="EMBL" id="MBB4103881.1"/>
    </source>
</evidence>
<dbReference type="InterPro" id="IPR000182">
    <property type="entry name" value="GNAT_dom"/>
</dbReference>
<dbReference type="InterPro" id="IPR016181">
    <property type="entry name" value="Acyl_CoA_acyltransferase"/>
</dbReference>
<dbReference type="CDD" id="cd04301">
    <property type="entry name" value="NAT_SF"/>
    <property type="match status" value="1"/>
</dbReference>
<name>A0A7W6P2J0_9HYPH</name>
<dbReference type="GO" id="GO:0016747">
    <property type="term" value="F:acyltransferase activity, transferring groups other than amino-acyl groups"/>
    <property type="evidence" value="ECO:0007669"/>
    <property type="project" value="InterPro"/>
</dbReference>
<feature type="domain" description="N-acetyltransferase" evidence="1">
    <location>
        <begin position="4"/>
        <end position="159"/>
    </location>
</feature>
<comment type="caution">
    <text evidence="2">The sequence shown here is derived from an EMBL/GenBank/DDBJ whole genome shotgun (WGS) entry which is preliminary data.</text>
</comment>